<evidence type="ECO:0000256" key="1">
    <source>
        <dbReference type="SAM" id="MobiDB-lite"/>
    </source>
</evidence>
<accession>A0A7K2IZ94</accession>
<comment type="caution">
    <text evidence="3">The sequence shown here is derived from an EMBL/GenBank/DDBJ whole genome shotgun (WGS) entry which is preliminary data.</text>
</comment>
<keyword evidence="2" id="KW-0812">Transmembrane</keyword>
<name>A0A7K2IZ94_9ACTN</name>
<dbReference type="EMBL" id="WWHY01000001">
    <property type="protein sequence ID" value="MYR35144.1"/>
    <property type="molecule type" value="Genomic_DNA"/>
</dbReference>
<keyword evidence="2" id="KW-0472">Membrane</keyword>
<feature type="compositionally biased region" description="Basic and acidic residues" evidence="1">
    <location>
        <begin position="11"/>
        <end position="29"/>
    </location>
</feature>
<sequence length="505" mass="54783">MVEIEEEEDRVETTDERAGGPPSPDRERRPGVWAALRPLILRAHFYAGVLIAPFVLVAAVSGLLYVWTPQVERALYDDLLRVPASEHSLSLSEQVRLAEDEVPGARATSVRPATGPEDSTRVLLDRSVEGVPYREGPQTAVFVDPHRGEVLGISESYGTSGALPARTWIDLLHRELHLGEVGRLYSELAASWLAPVALGGCLLWLARARRRGARRTLLPWSGRGEGSARSRTVSAHATVGVWLLVGLLFLSATGLTWSKYAGANVTDLRAALSWTTPTVATGPSSDSPGVDAGIDRVMDRARDAGLDGPVAVDLPRDHVSPYVVTQIERSWPTKADSAALAQDTGEVVDVVRFADHPFMAKLSRWGVDAHMGVLFGIPNQIALTALCLGLMYVIAMGYRSWWLRRPDRERMAGVGRPHPRGSFLALSPPLKTAVVVFLAALGWAMPVLGVSLAVFLLVDTVIGLRAGDLSGGRRAPRRPRPRSDLRSSPAPERPARPRSDSRNRG</sequence>
<keyword evidence="2" id="KW-1133">Transmembrane helix</keyword>
<feature type="compositionally biased region" description="Acidic residues" evidence="1">
    <location>
        <begin position="1"/>
        <end position="10"/>
    </location>
</feature>
<feature type="region of interest" description="Disordered" evidence="1">
    <location>
        <begin position="1"/>
        <end position="29"/>
    </location>
</feature>
<feature type="transmembrane region" description="Helical" evidence="2">
    <location>
        <begin position="45"/>
        <end position="67"/>
    </location>
</feature>
<feature type="transmembrane region" description="Helical" evidence="2">
    <location>
        <begin position="381"/>
        <end position="402"/>
    </location>
</feature>
<protein>
    <submittedName>
        <fullName evidence="3">PepSY domain-containing protein</fullName>
    </submittedName>
</protein>
<feature type="compositionally biased region" description="Basic and acidic residues" evidence="1">
    <location>
        <begin position="493"/>
        <end position="505"/>
    </location>
</feature>
<feature type="region of interest" description="Disordered" evidence="1">
    <location>
        <begin position="470"/>
        <end position="505"/>
    </location>
</feature>
<feature type="transmembrane region" description="Helical" evidence="2">
    <location>
        <begin position="188"/>
        <end position="206"/>
    </location>
</feature>
<dbReference type="PANTHER" id="PTHR34219">
    <property type="entry name" value="IRON-REGULATED INNER MEMBRANE PROTEIN-RELATED"/>
    <property type="match status" value="1"/>
</dbReference>
<gene>
    <name evidence="3" type="ORF">GTW20_23490</name>
</gene>
<feature type="transmembrane region" description="Helical" evidence="2">
    <location>
        <begin position="239"/>
        <end position="258"/>
    </location>
</feature>
<dbReference type="Proteomes" id="UP000467124">
    <property type="component" value="Unassembled WGS sequence"/>
</dbReference>
<proteinExistence type="predicted"/>
<dbReference type="PANTHER" id="PTHR34219:SF1">
    <property type="entry name" value="PEPSY DOMAIN-CONTAINING PROTEIN"/>
    <property type="match status" value="1"/>
</dbReference>
<reference evidence="3 4" key="1">
    <citation type="journal article" date="2019" name="Nat. Commun.">
        <title>The antimicrobial potential of Streptomyces from insect microbiomes.</title>
        <authorList>
            <person name="Chevrette M.G."/>
            <person name="Carlson C.M."/>
            <person name="Ortega H.E."/>
            <person name="Thomas C."/>
            <person name="Ananiev G.E."/>
            <person name="Barns K.J."/>
            <person name="Book A.J."/>
            <person name="Cagnazzo J."/>
            <person name="Carlos C."/>
            <person name="Flanigan W."/>
            <person name="Grubbs K.J."/>
            <person name="Horn H.A."/>
            <person name="Hoffmann F.M."/>
            <person name="Klassen J.L."/>
            <person name="Knack J.J."/>
            <person name="Lewin G.R."/>
            <person name="McDonald B.R."/>
            <person name="Muller L."/>
            <person name="Melo W.G.P."/>
            <person name="Pinto-Tomas A.A."/>
            <person name="Schmitz A."/>
            <person name="Wendt-Pienkowski E."/>
            <person name="Wildman S."/>
            <person name="Zhao M."/>
            <person name="Zhang F."/>
            <person name="Bugni T.S."/>
            <person name="Andes D.R."/>
            <person name="Pupo M.T."/>
            <person name="Currie C.R."/>
        </authorList>
    </citation>
    <scope>NUCLEOTIDE SEQUENCE [LARGE SCALE GENOMIC DNA]</scope>
    <source>
        <strain evidence="3 4">SID5840</strain>
    </source>
</reference>
<organism evidence="3 4">
    <name type="scientific">Nocardiopsis alba</name>
    <dbReference type="NCBI Taxonomy" id="53437"/>
    <lineage>
        <taxon>Bacteria</taxon>
        <taxon>Bacillati</taxon>
        <taxon>Actinomycetota</taxon>
        <taxon>Actinomycetes</taxon>
        <taxon>Streptosporangiales</taxon>
        <taxon>Nocardiopsidaceae</taxon>
        <taxon>Nocardiopsis</taxon>
    </lineage>
</organism>
<evidence type="ECO:0000313" key="4">
    <source>
        <dbReference type="Proteomes" id="UP000467124"/>
    </source>
</evidence>
<dbReference type="InterPro" id="IPR005625">
    <property type="entry name" value="PepSY-ass_TM"/>
</dbReference>
<dbReference type="Pfam" id="PF03929">
    <property type="entry name" value="PepSY_TM"/>
    <property type="match status" value="1"/>
</dbReference>
<dbReference type="RefSeq" id="WP_161111921.1">
    <property type="nucleotide sequence ID" value="NZ_JBHYPC010000001.1"/>
</dbReference>
<evidence type="ECO:0000313" key="3">
    <source>
        <dbReference type="EMBL" id="MYR35144.1"/>
    </source>
</evidence>
<dbReference type="AlphaFoldDB" id="A0A7K2IZ94"/>
<evidence type="ECO:0000256" key="2">
    <source>
        <dbReference type="SAM" id="Phobius"/>
    </source>
</evidence>